<name>A0A829D786_LEPIR</name>
<dbReference type="Proteomes" id="UP000012329">
    <property type="component" value="Unassembled WGS sequence"/>
</dbReference>
<dbReference type="PRINTS" id="PR00411">
    <property type="entry name" value="PNDRDTASEI"/>
</dbReference>
<protein>
    <recommendedName>
        <fullName evidence="3">Dihydrolipoyl dehydrogenase</fullName>
    </recommendedName>
    <alternativeName>
        <fullName evidence="8">Dihydrolipoamide dehydrogenase</fullName>
    </alternativeName>
</protein>
<keyword evidence="4" id="KW-0285">Flavoprotein</keyword>
<evidence type="ECO:0000256" key="3">
    <source>
        <dbReference type="ARBA" id="ARBA00016961"/>
    </source>
</evidence>
<organism evidence="11 12">
    <name type="scientific">Leptospira interrogans str. 2002000626</name>
    <dbReference type="NCBI Taxonomy" id="996803"/>
    <lineage>
        <taxon>Bacteria</taxon>
        <taxon>Pseudomonadati</taxon>
        <taxon>Spirochaetota</taxon>
        <taxon>Spirochaetia</taxon>
        <taxon>Leptospirales</taxon>
        <taxon>Leptospiraceae</taxon>
        <taxon>Leptospira</taxon>
    </lineage>
</organism>
<keyword evidence="7" id="KW-0520">NAD</keyword>
<proteinExistence type="inferred from homology"/>
<dbReference type="SUPFAM" id="SSF51905">
    <property type="entry name" value="FAD/NAD(P)-binding domain"/>
    <property type="match status" value="1"/>
</dbReference>
<dbReference type="GO" id="GO:0050660">
    <property type="term" value="F:flavin adenine dinucleotide binding"/>
    <property type="evidence" value="ECO:0007669"/>
    <property type="project" value="TreeGrafter"/>
</dbReference>
<comment type="cofactor">
    <cofactor evidence="1">
        <name>FAD</name>
        <dbReference type="ChEBI" id="CHEBI:57692"/>
    </cofactor>
</comment>
<evidence type="ECO:0000259" key="10">
    <source>
        <dbReference type="Pfam" id="PF07992"/>
    </source>
</evidence>
<keyword evidence="5" id="KW-0274">FAD</keyword>
<evidence type="ECO:0000256" key="5">
    <source>
        <dbReference type="ARBA" id="ARBA00022827"/>
    </source>
</evidence>
<dbReference type="GO" id="GO:0006103">
    <property type="term" value="P:2-oxoglutarate metabolic process"/>
    <property type="evidence" value="ECO:0007669"/>
    <property type="project" value="TreeGrafter"/>
</dbReference>
<evidence type="ECO:0000313" key="11">
    <source>
        <dbReference type="EMBL" id="EMY06963.1"/>
    </source>
</evidence>
<dbReference type="Gene3D" id="3.30.390.30">
    <property type="match status" value="1"/>
</dbReference>
<sequence>IEAISQGKTILLQSEALLVATGIRPNTDLLNLQNTNIQTDKNGYIVVNEYLETTSPGVYALGDITGKYFYRHSVNFEGEFLFRTLYQEKKRTPIEYPPVPHAVFTHPQIAKVGKTEEELIQEGIDYVAAKNSYSASATGMARLSDSGFVKILIDKKSKKVLGAHVIGDEASNLIHLFILLMTMKGTLDDLLKMIYVHPALPEIARNAARKAKELLQSKK</sequence>
<feature type="domain" description="Pyridine nucleotide-disulphide oxidoreductase dimerisation" evidence="9">
    <location>
        <begin position="99"/>
        <end position="207"/>
    </location>
</feature>
<dbReference type="InterPro" id="IPR036188">
    <property type="entry name" value="FAD/NAD-bd_sf"/>
</dbReference>
<dbReference type="InterPro" id="IPR050151">
    <property type="entry name" value="Class-I_Pyr_Nuc-Dis_Oxidored"/>
</dbReference>
<dbReference type="FunFam" id="3.30.390.30:FF:000001">
    <property type="entry name" value="Dihydrolipoyl dehydrogenase"/>
    <property type="match status" value="1"/>
</dbReference>
<comment type="caution">
    <text evidence="11">The sequence shown here is derived from an EMBL/GenBank/DDBJ whole genome shotgun (WGS) entry which is preliminary data.</text>
</comment>
<evidence type="ECO:0000256" key="1">
    <source>
        <dbReference type="ARBA" id="ARBA00001974"/>
    </source>
</evidence>
<dbReference type="SUPFAM" id="SSF55424">
    <property type="entry name" value="FAD/NAD-linked reductases, dimerisation (C-terminal) domain"/>
    <property type="match status" value="1"/>
</dbReference>
<evidence type="ECO:0000259" key="9">
    <source>
        <dbReference type="Pfam" id="PF02852"/>
    </source>
</evidence>
<feature type="domain" description="FAD/NAD(P)-binding" evidence="10">
    <location>
        <begin position="12"/>
        <end position="66"/>
    </location>
</feature>
<dbReference type="InterPro" id="IPR016156">
    <property type="entry name" value="FAD/NAD-linked_Rdtase_dimer_sf"/>
</dbReference>
<dbReference type="AlphaFoldDB" id="A0A829D786"/>
<dbReference type="InterPro" id="IPR004099">
    <property type="entry name" value="Pyr_nucl-diS_OxRdtase_dimer"/>
</dbReference>
<dbReference type="PANTHER" id="PTHR22912:SF217">
    <property type="entry name" value="DIHYDROLIPOYL DEHYDROGENASE"/>
    <property type="match status" value="1"/>
</dbReference>
<dbReference type="Pfam" id="PF02852">
    <property type="entry name" value="Pyr_redox_dim"/>
    <property type="match status" value="1"/>
</dbReference>
<evidence type="ECO:0000256" key="7">
    <source>
        <dbReference type="ARBA" id="ARBA00023027"/>
    </source>
</evidence>
<keyword evidence="6" id="KW-0560">Oxidoreductase</keyword>
<evidence type="ECO:0000256" key="6">
    <source>
        <dbReference type="ARBA" id="ARBA00023002"/>
    </source>
</evidence>
<reference evidence="11 12" key="1">
    <citation type="submission" date="2013-02" db="EMBL/GenBank/DDBJ databases">
        <authorList>
            <person name="Harkins D.M."/>
            <person name="Durkin A.S."/>
            <person name="Brinkac L.M."/>
            <person name="Haft D.H."/>
            <person name="Selengut J.D."/>
            <person name="Sanka R."/>
            <person name="DePew J."/>
            <person name="Purushe J."/>
            <person name="Whelen A.C."/>
            <person name="Vinetz J.M."/>
            <person name="Sutton G.G."/>
            <person name="Nierman W.C."/>
            <person name="Fouts D.E."/>
        </authorList>
    </citation>
    <scope>NUCLEOTIDE SEQUENCE [LARGE SCALE GENOMIC DNA]</scope>
    <source>
        <strain evidence="11 12">2002000626</strain>
    </source>
</reference>
<feature type="non-terminal residue" evidence="11">
    <location>
        <position position="1"/>
    </location>
</feature>
<accession>A0A829D786</accession>
<evidence type="ECO:0000256" key="4">
    <source>
        <dbReference type="ARBA" id="ARBA00022630"/>
    </source>
</evidence>
<dbReference type="Pfam" id="PF07992">
    <property type="entry name" value="Pyr_redox_2"/>
    <property type="match status" value="1"/>
</dbReference>
<dbReference type="Gene3D" id="3.50.50.60">
    <property type="entry name" value="FAD/NAD(P)-binding domain"/>
    <property type="match status" value="1"/>
</dbReference>
<dbReference type="GO" id="GO:0004148">
    <property type="term" value="F:dihydrolipoyl dehydrogenase (NADH) activity"/>
    <property type="evidence" value="ECO:0007669"/>
    <property type="project" value="TreeGrafter"/>
</dbReference>
<evidence type="ECO:0000256" key="8">
    <source>
        <dbReference type="ARBA" id="ARBA00031281"/>
    </source>
</evidence>
<comment type="similarity">
    <text evidence="2">Belongs to the class-I pyridine nucleotide-disulfide oxidoreductase family.</text>
</comment>
<gene>
    <name evidence="11" type="ORF">LEP1GSC029_0123</name>
</gene>
<dbReference type="PRINTS" id="PR00368">
    <property type="entry name" value="FADPNR"/>
</dbReference>
<evidence type="ECO:0000313" key="12">
    <source>
        <dbReference type="Proteomes" id="UP000012329"/>
    </source>
</evidence>
<dbReference type="InterPro" id="IPR023753">
    <property type="entry name" value="FAD/NAD-binding_dom"/>
</dbReference>
<dbReference type="PANTHER" id="PTHR22912">
    <property type="entry name" value="DISULFIDE OXIDOREDUCTASE"/>
    <property type="match status" value="1"/>
</dbReference>
<evidence type="ECO:0000256" key="2">
    <source>
        <dbReference type="ARBA" id="ARBA00007532"/>
    </source>
</evidence>
<dbReference type="EMBL" id="AFJL02000009">
    <property type="protein sequence ID" value="EMY06963.1"/>
    <property type="molecule type" value="Genomic_DNA"/>
</dbReference>